<evidence type="ECO:0000313" key="2">
    <source>
        <dbReference type="Proteomes" id="UP000499080"/>
    </source>
</evidence>
<gene>
    <name evidence="1" type="ORF">AVEN_126849_1</name>
</gene>
<dbReference type="Proteomes" id="UP000499080">
    <property type="component" value="Unassembled WGS sequence"/>
</dbReference>
<proteinExistence type="predicted"/>
<dbReference type="EMBL" id="BGPR01058280">
    <property type="protein sequence ID" value="GBO34451.1"/>
    <property type="molecule type" value="Genomic_DNA"/>
</dbReference>
<evidence type="ECO:0000313" key="1">
    <source>
        <dbReference type="EMBL" id="GBO34451.1"/>
    </source>
</evidence>
<protein>
    <submittedName>
        <fullName evidence="1">Uncharacterized protein</fullName>
    </submittedName>
</protein>
<name>A0A4Y2WBZ9_ARAVE</name>
<dbReference type="AlphaFoldDB" id="A0A4Y2WBZ9"/>
<keyword evidence="2" id="KW-1185">Reference proteome</keyword>
<comment type="caution">
    <text evidence="1">The sequence shown here is derived from an EMBL/GenBank/DDBJ whole genome shotgun (WGS) entry which is preliminary data.</text>
</comment>
<accession>A0A4Y2WBZ9</accession>
<reference evidence="1 2" key="1">
    <citation type="journal article" date="2019" name="Sci. Rep.">
        <title>Orb-weaving spider Araneus ventricosus genome elucidates the spidroin gene catalogue.</title>
        <authorList>
            <person name="Kono N."/>
            <person name="Nakamura H."/>
            <person name="Ohtoshi R."/>
            <person name="Moran D.A.P."/>
            <person name="Shinohara A."/>
            <person name="Yoshida Y."/>
            <person name="Fujiwara M."/>
            <person name="Mori M."/>
            <person name="Tomita M."/>
            <person name="Arakawa K."/>
        </authorList>
    </citation>
    <scope>NUCLEOTIDE SEQUENCE [LARGE SCALE GENOMIC DNA]</scope>
</reference>
<organism evidence="1 2">
    <name type="scientific">Araneus ventricosus</name>
    <name type="common">Orbweaver spider</name>
    <name type="synonym">Epeira ventricosa</name>
    <dbReference type="NCBI Taxonomy" id="182803"/>
    <lineage>
        <taxon>Eukaryota</taxon>
        <taxon>Metazoa</taxon>
        <taxon>Ecdysozoa</taxon>
        <taxon>Arthropoda</taxon>
        <taxon>Chelicerata</taxon>
        <taxon>Arachnida</taxon>
        <taxon>Araneae</taxon>
        <taxon>Araneomorphae</taxon>
        <taxon>Entelegynae</taxon>
        <taxon>Araneoidea</taxon>
        <taxon>Araneidae</taxon>
        <taxon>Araneus</taxon>
    </lineage>
</organism>
<sequence length="113" mass="12955">MTNSTLAYILQEVAASRLKISRFKTLFLRRSSLFVGVVHVKSDVESQMSCRWCGTEASRGVTACPPFHLIAVQNNEVYTKITRLDALKLEVNVTKLSMWRLDQCCNKFLKYCF</sequence>